<evidence type="ECO:0008006" key="2">
    <source>
        <dbReference type="Google" id="ProtNLM"/>
    </source>
</evidence>
<dbReference type="AlphaFoldDB" id="X0UG24"/>
<evidence type="ECO:0000313" key="1">
    <source>
        <dbReference type="EMBL" id="GAF99362.1"/>
    </source>
</evidence>
<name>X0UG24_9ZZZZ</name>
<gene>
    <name evidence="1" type="ORF">S01H1_20386</name>
</gene>
<feature type="non-terminal residue" evidence="1">
    <location>
        <position position="1"/>
    </location>
</feature>
<accession>X0UG24</accession>
<organism evidence="1">
    <name type="scientific">marine sediment metagenome</name>
    <dbReference type="NCBI Taxonomy" id="412755"/>
    <lineage>
        <taxon>unclassified sequences</taxon>
        <taxon>metagenomes</taxon>
        <taxon>ecological metagenomes</taxon>
    </lineage>
</organism>
<protein>
    <recommendedName>
        <fullName evidence="2">H-type lectin domain-containing protein</fullName>
    </recommendedName>
</protein>
<reference evidence="1" key="1">
    <citation type="journal article" date="2014" name="Front. Microbiol.">
        <title>High frequency of phylogenetically diverse reductive dehalogenase-homologous genes in deep subseafloor sedimentary metagenomes.</title>
        <authorList>
            <person name="Kawai M."/>
            <person name="Futagami T."/>
            <person name="Toyoda A."/>
            <person name="Takaki Y."/>
            <person name="Nishi S."/>
            <person name="Hori S."/>
            <person name="Arai W."/>
            <person name="Tsubouchi T."/>
            <person name="Morono Y."/>
            <person name="Uchiyama I."/>
            <person name="Ito T."/>
            <person name="Fujiyama A."/>
            <person name="Inagaki F."/>
            <person name="Takami H."/>
        </authorList>
    </citation>
    <scope>NUCLEOTIDE SEQUENCE</scope>
    <source>
        <strain evidence="1">Expedition CK06-06</strain>
    </source>
</reference>
<proteinExistence type="predicted"/>
<dbReference type="EMBL" id="BARS01011147">
    <property type="protein sequence ID" value="GAF99362.1"/>
    <property type="molecule type" value="Genomic_DNA"/>
</dbReference>
<comment type="caution">
    <text evidence="1">The sequence shown here is derived from an EMBL/GenBank/DDBJ whole genome shotgun (WGS) entry which is preliminary data.</text>
</comment>
<sequence length="187" mass="20187">GFNHYTIVVRADFGEQTVRVGIRGPDAGGYPVPAQVPDAIWEVIIAKVRINSAGAIICQNNRRIYNPSSHVTVPVCVARQGSLPTSWSAPGTTEYNISNKAKMQVGVTRWTGSATHGTKVITFPIPYDYNPIVIFTVQYPFGANNLISTYVNALSPSAVTAGWNETELATLTDVRIAWMAIGPLPQG</sequence>